<evidence type="ECO:0000313" key="1">
    <source>
        <dbReference type="EMBL" id="GFE53178.1"/>
    </source>
</evidence>
<accession>A0A9W5TAJ5</accession>
<dbReference type="EMBL" id="BLIY01000006">
    <property type="protein sequence ID" value="GFE53178.1"/>
    <property type="molecule type" value="Genomic_DNA"/>
</dbReference>
<comment type="caution">
    <text evidence="1">The sequence shown here is derived from an EMBL/GenBank/DDBJ whole genome shotgun (WGS) entry which is preliminary data.</text>
</comment>
<evidence type="ECO:0000313" key="2">
    <source>
        <dbReference type="Proteomes" id="UP001057455"/>
    </source>
</evidence>
<dbReference type="AlphaFoldDB" id="A0A9W5TAJ5"/>
<proteinExistence type="predicted"/>
<organism evidence="1 2">
    <name type="scientific">Babesia ovis</name>
    <dbReference type="NCBI Taxonomy" id="5869"/>
    <lineage>
        <taxon>Eukaryota</taxon>
        <taxon>Sar</taxon>
        <taxon>Alveolata</taxon>
        <taxon>Apicomplexa</taxon>
        <taxon>Aconoidasida</taxon>
        <taxon>Piroplasmida</taxon>
        <taxon>Babesiidae</taxon>
        <taxon>Babesia</taxon>
    </lineage>
</organism>
<gene>
    <name evidence="1" type="ORF">BaOVIS_005820</name>
</gene>
<keyword evidence="2" id="KW-1185">Reference proteome</keyword>
<name>A0A9W5TAJ5_BABOV</name>
<protein>
    <submittedName>
        <fullName evidence="1">Coatomer subunit beta -2-like, putative</fullName>
    </submittedName>
</protein>
<dbReference type="Proteomes" id="UP001057455">
    <property type="component" value="Unassembled WGS sequence"/>
</dbReference>
<reference evidence="1" key="1">
    <citation type="submission" date="2019-12" db="EMBL/GenBank/DDBJ databases">
        <title>Genome sequence of Babesia ovis.</title>
        <authorList>
            <person name="Yamagishi J."/>
            <person name="Sevinc F."/>
            <person name="Xuan X."/>
        </authorList>
    </citation>
    <scope>NUCLEOTIDE SEQUENCE</scope>
    <source>
        <strain evidence="1">Selcuk</strain>
    </source>
</reference>
<sequence length="67" mass="7758">MIRKDLDKINKDDSERIPQDLPRLLGHWSVFHAAPITQDGLPEISHIINYSNQDHRGILPPDYILTE</sequence>